<keyword evidence="2 4" id="KW-0547">Nucleotide-binding</keyword>
<dbReference type="Pfam" id="PF13191">
    <property type="entry name" value="AAA_16"/>
    <property type="match status" value="1"/>
</dbReference>
<dbReference type="GO" id="GO:0006260">
    <property type="term" value="P:DNA replication"/>
    <property type="evidence" value="ECO:0007669"/>
    <property type="project" value="UniProtKB-UniRule"/>
</dbReference>
<evidence type="ECO:0000259" key="6">
    <source>
        <dbReference type="Pfam" id="PF22703"/>
    </source>
</evidence>
<feature type="domain" description="Cdc6 AAA+ ATPase-type lid" evidence="6">
    <location>
        <begin position="239"/>
        <end position="305"/>
    </location>
</feature>
<dbReference type="Gene3D" id="3.40.50.300">
    <property type="entry name" value="P-loop containing nucleotide triphosphate hydrolases"/>
    <property type="match status" value="1"/>
</dbReference>
<dbReference type="Gene3D" id="1.10.8.60">
    <property type="match status" value="1"/>
</dbReference>
<feature type="binding site" evidence="4">
    <location>
        <begin position="89"/>
        <end position="93"/>
    </location>
    <ligand>
        <name>ATP</name>
        <dbReference type="ChEBI" id="CHEBI:30616"/>
    </ligand>
</feature>
<dbReference type="InterPro" id="IPR055237">
    <property type="entry name" value="Cdc6_lid"/>
</dbReference>
<sequence length="405" mass="45430">MSVSPETITIFTPRPLNQYHPAPRPLTMSQHYLMYNQTLIRDPEVFEFNYTPDAIHYRDIQLRQLAGALSPALQGASPINANLRGPPGTGKTTCVRRIFSELEETSSCVVPVFVNCESVGTAFRVFAAVFERLFGQQPPLSGIPLQRLTDPIAAELIRREAVLIVCLDDANYLSQTGQFDVVIRSLVRMYENYPGVKTGVVTTISDHSFCPLTVLDPAVISVWQPDEILFSPYGEDEVRSILQDRIRMGLYQGVIPPGILDHITALTMEAGDLRVGIDLLKHSVLTAERDAHISVVEDNVNTAYETARGAHLTLLIEGLKPGPERLLSHIIQMKQEEQTASLTSRILYESFKETRDISYTAFRSWLRRLSDLRLIDIRQRAAKGNAHEIELRFDPGLMENCADIN</sequence>
<dbReference type="SUPFAM" id="SSF52540">
    <property type="entry name" value="P-loop containing nucleoside triphosphate hydrolases"/>
    <property type="match status" value="1"/>
</dbReference>
<dbReference type="InterPro" id="IPR014277">
    <property type="entry name" value="Orc1/Cdc6_arc"/>
</dbReference>
<dbReference type="KEGG" id="mou:OU421_08100"/>
<feature type="binding site" evidence="4">
    <location>
        <position position="233"/>
    </location>
    <ligand>
        <name>ATP</name>
        <dbReference type="ChEBI" id="CHEBI:30616"/>
    </ligand>
</feature>
<comment type="similarity">
    <text evidence="4">Belongs to the CDC6/cdc18 family.</text>
</comment>
<evidence type="ECO:0000256" key="1">
    <source>
        <dbReference type="ARBA" id="ARBA00022705"/>
    </source>
</evidence>
<dbReference type="InterPro" id="IPR041664">
    <property type="entry name" value="AAA_16"/>
</dbReference>
<evidence type="ECO:0000259" key="5">
    <source>
        <dbReference type="Pfam" id="PF13191"/>
    </source>
</evidence>
<dbReference type="Pfam" id="PF22703">
    <property type="entry name" value="Cdc6_lid"/>
    <property type="match status" value="1"/>
</dbReference>
<dbReference type="NCBIfam" id="TIGR02928">
    <property type="entry name" value="orc1/cdc6 family replication initiation protein"/>
    <property type="match status" value="1"/>
</dbReference>
<dbReference type="AlphaFoldDB" id="A0A9X9S222"/>
<evidence type="ECO:0000256" key="4">
    <source>
        <dbReference type="HAMAP-Rule" id="MF_01407"/>
    </source>
</evidence>
<keyword evidence="8" id="KW-1185">Reference proteome</keyword>
<evidence type="ECO:0000313" key="8">
    <source>
        <dbReference type="Proteomes" id="UP001163096"/>
    </source>
</evidence>
<dbReference type="InterPro" id="IPR050311">
    <property type="entry name" value="ORC1/CDC6"/>
</dbReference>
<reference evidence="7" key="1">
    <citation type="submission" date="2022-11" db="EMBL/GenBank/DDBJ databases">
        <title>Complete genome sequence of Methanogenium organophilum DSM 3596.</title>
        <authorList>
            <person name="Chen S.-C."/>
            <person name="Lai S.-J."/>
            <person name="You Y.-T."/>
        </authorList>
    </citation>
    <scope>NUCLEOTIDE SEQUENCE</scope>
    <source>
        <strain evidence="7">DSM 3596</strain>
    </source>
</reference>
<evidence type="ECO:0000313" key="7">
    <source>
        <dbReference type="EMBL" id="WAI00392.1"/>
    </source>
</evidence>
<organism evidence="7 8">
    <name type="scientific">Methanogenium organophilum</name>
    <dbReference type="NCBI Taxonomy" id="2199"/>
    <lineage>
        <taxon>Archaea</taxon>
        <taxon>Methanobacteriati</taxon>
        <taxon>Methanobacteriota</taxon>
        <taxon>Stenosarchaea group</taxon>
        <taxon>Methanomicrobia</taxon>
        <taxon>Methanomicrobiales</taxon>
        <taxon>Methanomicrobiaceae</taxon>
        <taxon>Methanogenium</taxon>
    </lineage>
</organism>
<protein>
    <recommendedName>
        <fullName evidence="4">ORC1-type DNA replication protein</fullName>
    </recommendedName>
</protein>
<dbReference type="PANTHER" id="PTHR10763:SF26">
    <property type="entry name" value="CELL DIVISION CONTROL PROTEIN 6 HOMOLOG"/>
    <property type="match status" value="1"/>
</dbReference>
<dbReference type="InterPro" id="IPR027417">
    <property type="entry name" value="P-loop_NTPase"/>
</dbReference>
<dbReference type="Proteomes" id="UP001163096">
    <property type="component" value="Chromosome"/>
</dbReference>
<dbReference type="GeneID" id="76835056"/>
<comment type="function">
    <text evidence="4">Involved in regulation of DNA replication.</text>
</comment>
<keyword evidence="3 4" id="KW-0067">ATP-binding</keyword>
<feature type="binding site" evidence="4">
    <location>
        <position position="245"/>
    </location>
    <ligand>
        <name>ATP</name>
        <dbReference type="ChEBI" id="CHEBI:30616"/>
    </ligand>
</feature>
<proteinExistence type="inferred from homology"/>
<keyword evidence="1 4" id="KW-0235">DNA replication</keyword>
<evidence type="ECO:0000256" key="2">
    <source>
        <dbReference type="ARBA" id="ARBA00022741"/>
    </source>
</evidence>
<dbReference type="EMBL" id="CP113361">
    <property type="protein sequence ID" value="WAI00392.1"/>
    <property type="molecule type" value="Genomic_DNA"/>
</dbReference>
<accession>A0A9X9S222</accession>
<name>A0A9X9S222_METOG</name>
<evidence type="ECO:0000256" key="3">
    <source>
        <dbReference type="ARBA" id="ARBA00022840"/>
    </source>
</evidence>
<dbReference type="PANTHER" id="PTHR10763">
    <property type="entry name" value="CELL DIVISION CONTROL PROTEIN 6-RELATED"/>
    <property type="match status" value="1"/>
</dbReference>
<feature type="domain" description="Orc1-like AAA ATPase" evidence="5">
    <location>
        <begin position="58"/>
        <end position="139"/>
    </location>
</feature>
<dbReference type="CDD" id="cd18139">
    <property type="entry name" value="HLD_clamp_RarA"/>
    <property type="match status" value="1"/>
</dbReference>
<gene>
    <name evidence="7" type="ORF">OU421_08100</name>
</gene>
<dbReference type="NCBIfam" id="NF001624">
    <property type="entry name" value="PRK00411.1-2"/>
    <property type="match status" value="1"/>
</dbReference>
<dbReference type="RefSeq" id="WP_268185591.1">
    <property type="nucleotide sequence ID" value="NZ_CP113361.1"/>
</dbReference>
<dbReference type="GO" id="GO:0005524">
    <property type="term" value="F:ATP binding"/>
    <property type="evidence" value="ECO:0007669"/>
    <property type="project" value="UniProtKB-UniRule"/>
</dbReference>
<dbReference type="HAMAP" id="MF_01407">
    <property type="entry name" value="ORC1_type_DNA_replic_protein"/>
    <property type="match status" value="1"/>
</dbReference>